<dbReference type="EMBL" id="CCXQ01000052">
    <property type="protein sequence ID" value="CEG20666.1"/>
    <property type="molecule type" value="Genomic_DNA"/>
</dbReference>
<dbReference type="Pfam" id="PF07310">
    <property type="entry name" value="PAS_5"/>
    <property type="match status" value="1"/>
</dbReference>
<accession>A0A098EH78</accession>
<dbReference type="AlphaFoldDB" id="A0A098EH78"/>
<evidence type="ECO:0000313" key="3">
    <source>
        <dbReference type="Proteomes" id="UP000055047"/>
    </source>
</evidence>
<dbReference type="InterPro" id="IPR009922">
    <property type="entry name" value="DUF1457"/>
</dbReference>
<dbReference type="GeneID" id="92747567"/>
<dbReference type="EMBL" id="FLLR01000005">
    <property type="protein sequence ID" value="SBO13851.1"/>
    <property type="molecule type" value="Genomic_DNA"/>
</dbReference>
<sequence length="151" mass="17742">MSEYVSERRAINTLCSYWDQLRNGRCYPRKDEIEPEELMTIWPNCFMLQVKYADGEKRYECIYAGEEAVRLYGSDLKHYSETENMVIFFPQVVENLYDYLESVVENQRPIIEETEKTTPKGREVKIRQCLLPLGNDNTVDHIIGVVGGRVY</sequence>
<dbReference type="Proteomes" id="UP000055047">
    <property type="component" value="Unassembled WGS sequence"/>
</dbReference>
<reference evidence="1 3" key="1">
    <citation type="submission" date="2014-09" db="EMBL/GenBank/DDBJ databases">
        <authorList>
            <person name="Loux Valentin"/>
            <person name="Dugat Thibaut"/>
        </authorList>
    </citation>
    <scope>NUCLEOTIDE SEQUENCE [LARGE SCALE GENOMIC DNA]</scope>
    <source>
        <strain evidence="1 3">BOV-10_179</strain>
    </source>
</reference>
<organism evidence="1 3">
    <name type="scientific">Anaplasma phagocytophilum</name>
    <name type="common">Ehrlichia phagocytophila</name>
    <dbReference type="NCBI Taxonomy" id="948"/>
    <lineage>
        <taxon>Bacteria</taxon>
        <taxon>Pseudomonadati</taxon>
        <taxon>Pseudomonadota</taxon>
        <taxon>Alphaproteobacteria</taxon>
        <taxon>Rickettsiales</taxon>
        <taxon>Anaplasmataceae</taxon>
        <taxon>Anaplasma</taxon>
        <taxon>phagocytophilum group</taxon>
    </lineage>
</organism>
<reference evidence="2" key="2">
    <citation type="submission" date="2016-03" db="EMBL/GenBank/DDBJ databases">
        <authorList>
            <person name="Loux V."/>
        </authorList>
    </citation>
    <scope>NUCLEOTIDE SEQUENCE</scope>
    <source>
        <strain evidence="2">C1</strain>
    </source>
</reference>
<proteinExistence type="predicted"/>
<protein>
    <submittedName>
        <fullName evidence="2">PAS domain protein</fullName>
    </submittedName>
</protein>
<evidence type="ECO:0000313" key="1">
    <source>
        <dbReference type="EMBL" id="CEG20666.1"/>
    </source>
</evidence>
<name>A0A098EH78_ANAPH</name>
<evidence type="ECO:0000313" key="2">
    <source>
        <dbReference type="EMBL" id="SBO13851.1"/>
    </source>
</evidence>
<dbReference type="OMA" id="GYICENA"/>
<dbReference type="Proteomes" id="UP000078419">
    <property type="component" value="Unassembled WGS sequence"/>
</dbReference>
<gene>
    <name evidence="2" type="ORF">ANAPC1_00189</name>
    <name evidence="1" type="ORF">ANAPHAGO_01078</name>
</gene>
<evidence type="ECO:0000313" key="4">
    <source>
        <dbReference type="Proteomes" id="UP000078419"/>
    </source>
</evidence>
<dbReference type="RefSeq" id="WP_011450362.1">
    <property type="nucleotide sequence ID" value="NZ_CCXQ01000052.1"/>
</dbReference>
<reference evidence="4" key="3">
    <citation type="submission" date="2016-03" db="EMBL/GenBank/DDBJ databases">
        <authorList>
            <person name="Loux Valentin"/>
        </authorList>
    </citation>
    <scope>NUCLEOTIDE SEQUENCE [LARGE SCALE GENOMIC DNA]</scope>
    <source>
        <strain evidence="4">C1</strain>
    </source>
</reference>